<dbReference type="CDD" id="cd11586">
    <property type="entry name" value="VbhA_like"/>
    <property type="match status" value="1"/>
</dbReference>
<feature type="compositionally biased region" description="Basic and acidic residues" evidence="1">
    <location>
        <begin position="20"/>
        <end position="29"/>
    </location>
</feature>
<dbReference type="Proteomes" id="UP000321638">
    <property type="component" value="Unassembled WGS sequence"/>
</dbReference>
<protein>
    <recommendedName>
        <fullName evidence="2">Antitoxin VbhA domain-containing protein</fullName>
    </recommendedName>
</protein>
<feature type="region of interest" description="Disordered" evidence="1">
    <location>
        <begin position="1"/>
        <end position="32"/>
    </location>
</feature>
<dbReference type="AlphaFoldDB" id="A0A5C8PEX6"/>
<dbReference type="InterPro" id="IPR043038">
    <property type="entry name" value="VbhA_sf"/>
</dbReference>
<evidence type="ECO:0000313" key="4">
    <source>
        <dbReference type="Proteomes" id="UP000321638"/>
    </source>
</evidence>
<dbReference type="Gene3D" id="1.10.8.1050">
    <property type="entry name" value="Antitoxin VbhA-like"/>
    <property type="match status" value="1"/>
</dbReference>
<dbReference type="InterPro" id="IPR041535">
    <property type="entry name" value="VbhA"/>
</dbReference>
<evidence type="ECO:0000313" key="3">
    <source>
        <dbReference type="EMBL" id="TXL72351.1"/>
    </source>
</evidence>
<keyword evidence="4" id="KW-1185">Reference proteome</keyword>
<dbReference type="EMBL" id="VDUZ01000034">
    <property type="protein sequence ID" value="TXL72351.1"/>
    <property type="molecule type" value="Genomic_DNA"/>
</dbReference>
<accession>A0A5C8PEX6</accession>
<evidence type="ECO:0000259" key="2">
    <source>
        <dbReference type="Pfam" id="PF18495"/>
    </source>
</evidence>
<organism evidence="3 4">
    <name type="scientific">Vineibacter terrae</name>
    <dbReference type="NCBI Taxonomy" id="2586908"/>
    <lineage>
        <taxon>Bacteria</taxon>
        <taxon>Pseudomonadati</taxon>
        <taxon>Pseudomonadota</taxon>
        <taxon>Alphaproteobacteria</taxon>
        <taxon>Hyphomicrobiales</taxon>
        <taxon>Vineibacter</taxon>
    </lineage>
</organism>
<evidence type="ECO:0000256" key="1">
    <source>
        <dbReference type="SAM" id="MobiDB-lite"/>
    </source>
</evidence>
<proteinExistence type="predicted"/>
<feature type="domain" description="Antitoxin VbhA" evidence="2">
    <location>
        <begin position="26"/>
        <end position="72"/>
    </location>
</feature>
<reference evidence="3 4" key="1">
    <citation type="submission" date="2019-06" db="EMBL/GenBank/DDBJ databases">
        <title>New taxonomy in bacterial strain CC-CFT640, isolated from vineyard.</title>
        <authorList>
            <person name="Lin S.-Y."/>
            <person name="Tsai C.-F."/>
            <person name="Young C.-C."/>
        </authorList>
    </citation>
    <scope>NUCLEOTIDE SEQUENCE [LARGE SCALE GENOMIC DNA]</scope>
    <source>
        <strain evidence="3 4">CC-CFT640</strain>
    </source>
</reference>
<dbReference type="InterPro" id="IPR033788">
    <property type="entry name" value="VbhA-like"/>
</dbReference>
<dbReference type="Pfam" id="PF18495">
    <property type="entry name" value="VbhA"/>
    <property type="match status" value="1"/>
</dbReference>
<name>A0A5C8PEX6_9HYPH</name>
<comment type="caution">
    <text evidence="3">The sequence shown here is derived from an EMBL/GenBank/DDBJ whole genome shotgun (WGS) entry which is preliminary data.</text>
</comment>
<sequence length="79" mass="8591">MALSRSTVRNKTPDAATISDAERGRREAAARSARHSLRLEGLTLSAEAQALTERWVAGEITDAEAHAILLERAHARGRD</sequence>
<feature type="compositionally biased region" description="Polar residues" evidence="1">
    <location>
        <begin position="1"/>
        <end position="10"/>
    </location>
</feature>
<gene>
    <name evidence="3" type="ORF">FHP25_25910</name>
</gene>